<keyword evidence="1" id="KW-0732">Signal</keyword>
<organism evidence="3 4">
    <name type="scientific">Caulobacter zeae</name>
    <dbReference type="NCBI Taxonomy" id="2055137"/>
    <lineage>
        <taxon>Bacteria</taxon>
        <taxon>Pseudomonadati</taxon>
        <taxon>Pseudomonadota</taxon>
        <taxon>Alphaproteobacteria</taxon>
        <taxon>Caulobacterales</taxon>
        <taxon>Caulobacteraceae</taxon>
        <taxon>Caulobacter</taxon>
    </lineage>
</organism>
<evidence type="ECO:0000259" key="2">
    <source>
        <dbReference type="Pfam" id="PF12969"/>
    </source>
</evidence>
<dbReference type="EMBL" id="PJRS01000049">
    <property type="protein sequence ID" value="PLR18778.1"/>
    <property type="molecule type" value="Genomic_DNA"/>
</dbReference>
<dbReference type="InterPro" id="IPR038765">
    <property type="entry name" value="Papain-like_cys_pep_sf"/>
</dbReference>
<evidence type="ECO:0000313" key="4">
    <source>
        <dbReference type="Proteomes" id="UP000234479"/>
    </source>
</evidence>
<dbReference type="Proteomes" id="UP000234479">
    <property type="component" value="Unassembled WGS sequence"/>
</dbReference>
<accession>A0A2N5CY93</accession>
<feature type="domain" description="DUF3857" evidence="2">
    <location>
        <begin position="70"/>
        <end position="229"/>
    </location>
</feature>
<keyword evidence="4" id="KW-1185">Reference proteome</keyword>
<feature type="signal peptide" evidence="1">
    <location>
        <begin position="1"/>
        <end position="24"/>
    </location>
</feature>
<dbReference type="OrthoDB" id="98874at2"/>
<dbReference type="Gene3D" id="2.60.40.3140">
    <property type="match status" value="1"/>
</dbReference>
<proteinExistence type="predicted"/>
<gene>
    <name evidence="3" type="ORF">SGCZBJ_24360</name>
</gene>
<evidence type="ECO:0000256" key="1">
    <source>
        <dbReference type="SAM" id="SignalP"/>
    </source>
</evidence>
<dbReference type="Gene3D" id="3.10.620.30">
    <property type="match status" value="1"/>
</dbReference>
<evidence type="ECO:0000313" key="3">
    <source>
        <dbReference type="EMBL" id="PLR18778.1"/>
    </source>
</evidence>
<dbReference type="RefSeq" id="WP_101720494.1">
    <property type="nucleotide sequence ID" value="NZ_PJRS01000049.1"/>
</dbReference>
<dbReference type="InterPro" id="IPR024618">
    <property type="entry name" value="DUF3857"/>
</dbReference>
<sequence>MFKSSALVLPAAAMAAMWAGHAAAADKPVYAAPAAWVDVAAIPAFQPGPETPATQVLLDDSQTRLERSGGTFYNRRVVRIVKTEGLSGSGSRAVSWNPTAETVTLHTLAICRGDQVIDLLQGGKDVLVIRRETNLERAMLDGRLTASVQIKDLQVGDVVDWAYTVHRTEPLLDNRGQAFERMGWGDKIGRYRVRIEWPQDNPVIWKATTGFPQPTVAKAGGFTRLSVDLTGAEAPKAPAGAPLRFLRVGELQASTYADWAEISRRMYPLYDKAAELAPDSPVRAEIARIAAQTKDPKERTFAALQLVEDKTRYLALSMGDGGYRPAPADETWARRFGDCKGKTVLLLALLRGLGVEAEPAIVSTTSGDGMDERVAAAGQFNHIIVRARIDGKSYWLDGTRSGDKGGLDQMRPPSFRWALPVRAKGAGLEPIEQPPLGQALTETKLHIDASAGLDKPAPVRVEMLMRGDAARAFSRSLETAPKADVERALKQSISKSSSWITLETVDWTKAEDGELKVVMSGTSTPEWRLNDDLGVRELKLGGGEGRGTTFPRREPGPNADAPFVLRYPSYARTTMEVVLPGKGEGFTVKGVNGEDAATGYRVTKSAKVTDGVARFETVSRSEARELPFAQVEAANAAIRKAAYDVEIVRAPKGL</sequence>
<protein>
    <recommendedName>
        <fullName evidence="2">DUF3857 domain-containing protein</fullName>
    </recommendedName>
</protein>
<reference evidence="3 4" key="1">
    <citation type="submission" date="2017-12" db="EMBL/GenBank/DDBJ databases">
        <title>The genome sequence of Caulobacter sp. 410.</title>
        <authorList>
            <person name="Gao J."/>
            <person name="Mao X."/>
            <person name="Sun J."/>
        </authorList>
    </citation>
    <scope>NUCLEOTIDE SEQUENCE [LARGE SCALE GENOMIC DNA]</scope>
    <source>
        <strain evidence="3 4">410</strain>
    </source>
</reference>
<dbReference type="AlphaFoldDB" id="A0A2N5CY93"/>
<name>A0A2N5CY93_9CAUL</name>
<dbReference type="Pfam" id="PF12969">
    <property type="entry name" value="DUF3857"/>
    <property type="match status" value="1"/>
</dbReference>
<feature type="chain" id="PRO_5014749453" description="DUF3857 domain-containing protein" evidence="1">
    <location>
        <begin position="25"/>
        <end position="654"/>
    </location>
</feature>
<dbReference type="SUPFAM" id="SSF54001">
    <property type="entry name" value="Cysteine proteinases"/>
    <property type="match status" value="1"/>
</dbReference>
<comment type="caution">
    <text evidence="3">The sequence shown here is derived from an EMBL/GenBank/DDBJ whole genome shotgun (WGS) entry which is preliminary data.</text>
</comment>